<reference evidence="3" key="1">
    <citation type="journal article" date="2018" name="Nat. Microbiol.">
        <title>Leveraging single-cell genomics to expand the fungal tree of life.</title>
        <authorList>
            <person name="Ahrendt S.R."/>
            <person name="Quandt C.A."/>
            <person name="Ciobanu D."/>
            <person name="Clum A."/>
            <person name="Salamov A."/>
            <person name="Andreopoulos B."/>
            <person name="Cheng J.F."/>
            <person name="Woyke T."/>
            <person name="Pelin A."/>
            <person name="Henrissat B."/>
            <person name="Reynolds N.K."/>
            <person name="Benny G.L."/>
            <person name="Smith M.E."/>
            <person name="James T.Y."/>
            <person name="Grigoriev I.V."/>
        </authorList>
    </citation>
    <scope>NUCLEOTIDE SEQUENCE [LARGE SCALE GENOMIC DNA]</scope>
</reference>
<proteinExistence type="predicted"/>
<feature type="region of interest" description="Disordered" evidence="1">
    <location>
        <begin position="112"/>
        <end position="133"/>
    </location>
</feature>
<evidence type="ECO:0000313" key="2">
    <source>
        <dbReference type="EMBL" id="RKO87991.1"/>
    </source>
</evidence>
<evidence type="ECO:0000256" key="1">
    <source>
        <dbReference type="SAM" id="MobiDB-lite"/>
    </source>
</evidence>
<name>A0A4P9W6B3_9FUNG</name>
<dbReference type="Proteomes" id="UP000269721">
    <property type="component" value="Unassembled WGS sequence"/>
</dbReference>
<evidence type="ECO:0000313" key="3">
    <source>
        <dbReference type="Proteomes" id="UP000269721"/>
    </source>
</evidence>
<feature type="compositionally biased region" description="Acidic residues" evidence="1">
    <location>
        <begin position="112"/>
        <end position="128"/>
    </location>
</feature>
<organism evidence="2 3">
    <name type="scientific">Blyttiomyces helicus</name>
    <dbReference type="NCBI Taxonomy" id="388810"/>
    <lineage>
        <taxon>Eukaryota</taxon>
        <taxon>Fungi</taxon>
        <taxon>Fungi incertae sedis</taxon>
        <taxon>Chytridiomycota</taxon>
        <taxon>Chytridiomycota incertae sedis</taxon>
        <taxon>Chytridiomycetes</taxon>
        <taxon>Chytridiomycetes incertae sedis</taxon>
        <taxon>Blyttiomyces</taxon>
    </lineage>
</organism>
<dbReference type="EMBL" id="KZ997017">
    <property type="protein sequence ID" value="RKO87991.1"/>
    <property type="molecule type" value="Genomic_DNA"/>
</dbReference>
<sequence>MIDKIVALLPAHLVASLQSRSVLRKMILEGKLRSQIQRALNTLDEEALTYFADVCAKWVSTAPYWAVVGPEYPLSRLEPARLPALTGDEALVHEYEEYAFVELQAYDSDDEEDDAWQDAEVEEDEELGGGDGARLWQSPPVIAAIWREQWAAVEFFVGIGFSTCQAVDFACKKAPIETIRLLLSTGHKGVATDYALLNAIGNDDLQLVRRLRSHGPTLTYTAPRPASPWKSSLLQC</sequence>
<keyword evidence="3" id="KW-1185">Reference proteome</keyword>
<protein>
    <recommendedName>
        <fullName evidence="4">Ankyrin repeat-containing domain protein</fullName>
    </recommendedName>
</protein>
<dbReference type="AlphaFoldDB" id="A0A4P9W6B3"/>
<gene>
    <name evidence="2" type="ORF">BDK51DRAFT_51571</name>
</gene>
<evidence type="ECO:0008006" key="4">
    <source>
        <dbReference type="Google" id="ProtNLM"/>
    </source>
</evidence>
<accession>A0A4P9W6B3</accession>